<dbReference type="Pfam" id="PF02518">
    <property type="entry name" value="HATPase_c"/>
    <property type="match status" value="1"/>
</dbReference>
<evidence type="ECO:0000256" key="12">
    <source>
        <dbReference type="SAM" id="SignalP"/>
    </source>
</evidence>
<dbReference type="Gene3D" id="3.30.565.10">
    <property type="entry name" value="Histidine kinase-like ATPase, C-terminal domain"/>
    <property type="match status" value="1"/>
</dbReference>
<evidence type="ECO:0000256" key="10">
    <source>
        <dbReference type="SAM" id="Coils"/>
    </source>
</evidence>
<evidence type="ECO:0000256" key="6">
    <source>
        <dbReference type="ARBA" id="ARBA00022777"/>
    </source>
</evidence>
<evidence type="ECO:0000256" key="4">
    <source>
        <dbReference type="ARBA" id="ARBA00022679"/>
    </source>
</evidence>
<organism evidence="14 15">
    <name type="scientific">Chitinophaga terrae</name>
    <name type="common">ex Kim and Jung 2007</name>
    <dbReference type="NCBI Taxonomy" id="408074"/>
    <lineage>
        <taxon>Bacteria</taxon>
        <taxon>Pseudomonadati</taxon>
        <taxon>Bacteroidota</taxon>
        <taxon>Chitinophagia</taxon>
        <taxon>Chitinophagales</taxon>
        <taxon>Chitinophagaceae</taxon>
        <taxon>Chitinophaga</taxon>
    </lineage>
</organism>
<dbReference type="GO" id="GO:0016020">
    <property type="term" value="C:membrane"/>
    <property type="evidence" value="ECO:0007669"/>
    <property type="project" value="InterPro"/>
</dbReference>
<evidence type="ECO:0000256" key="8">
    <source>
        <dbReference type="ARBA" id="ARBA00023012"/>
    </source>
</evidence>
<keyword evidence="10" id="KW-0175">Coiled coil</keyword>
<evidence type="ECO:0000256" key="5">
    <source>
        <dbReference type="ARBA" id="ARBA00022741"/>
    </source>
</evidence>
<dbReference type="RefSeq" id="WP_168927859.1">
    <property type="nucleotide sequence ID" value="NZ_BKAT01000019.1"/>
</dbReference>
<dbReference type="Gene3D" id="1.25.40.10">
    <property type="entry name" value="Tetratricopeptide repeat domain"/>
    <property type="match status" value="2"/>
</dbReference>
<accession>A0A1H4CYY9</accession>
<sequence length="641" mass="72709">MITDAIILTRTRQNKAWVLLFAVLLAISCSCLAQSEAAFTGYGEVPVKTPDSLLWKVRQATDITTKITATEPLLAFHAAHGTTDSVIVYTRQLIDSLSLSSLPSAEKHLFQVSLYLTLANAYSEEGLYDEALRFYLQGIRMAESLNNKIAVNDYKLGIANIYAARKEYNKAIAAYNDLLDTGGDIQIEHLVYERLGAIFLEQKDLSKAKQYTGKALAFFRQQHQEKKELQAKLTLGIIEELSQQSANAYSIYNEVKNDALQHRFFDLYISAGQRMGDLLITKKEYDNAKILLSLVYANALQWNNVEAQLKVLNSLRNLYAATGDYKNAYALMTQYMGISREVLNRQNKKEINELEIKYQTARKEKEILNKENELNHQKTVKYSLLIGFLVILLPVIGLLYMYYQKLQTQSKLNATMEEMNRQKIAALLKDKELELLKASVSGQEKERKRIAGELHDSIGGNLAAIKLQLSDPTRVNRMESLIRQLDDTYRQVRDLSHDLVPQKFSNTGFADLITGYIRQFDMPGNAVITFHAFPAEEIDRIGTSLKVELYKIIQELITNAQKHSQASKVEIQLTQLDGVLKLLFEDDGRGFSLETVKYGIGFQNIRERVKLFDGVFSIDSFPSRGTVIDIEIPLNPKCYEA</sequence>
<evidence type="ECO:0000313" key="14">
    <source>
        <dbReference type="EMBL" id="SEA65703.1"/>
    </source>
</evidence>
<evidence type="ECO:0000256" key="2">
    <source>
        <dbReference type="ARBA" id="ARBA00012438"/>
    </source>
</evidence>
<dbReference type="Gene3D" id="1.20.5.1930">
    <property type="match status" value="1"/>
</dbReference>
<protein>
    <recommendedName>
        <fullName evidence="2">histidine kinase</fullName>
        <ecNumber evidence="2">2.7.13.3</ecNumber>
    </recommendedName>
</protein>
<keyword evidence="12" id="KW-0732">Signal</keyword>
<evidence type="ECO:0000256" key="11">
    <source>
        <dbReference type="SAM" id="Phobius"/>
    </source>
</evidence>
<dbReference type="SUPFAM" id="SSF48452">
    <property type="entry name" value="TPR-like"/>
    <property type="match status" value="1"/>
</dbReference>
<dbReference type="CDD" id="cd16917">
    <property type="entry name" value="HATPase_UhpB-NarQ-NarX-like"/>
    <property type="match status" value="1"/>
</dbReference>
<dbReference type="PANTHER" id="PTHR24421:SF10">
    <property type="entry name" value="NITRATE_NITRITE SENSOR PROTEIN NARQ"/>
    <property type="match status" value="1"/>
</dbReference>
<name>A0A1H4CYY9_9BACT</name>
<dbReference type="PANTHER" id="PTHR24421">
    <property type="entry name" value="NITRATE/NITRITE SENSOR PROTEIN NARX-RELATED"/>
    <property type="match status" value="1"/>
</dbReference>
<dbReference type="InterPro" id="IPR005467">
    <property type="entry name" value="His_kinase_dom"/>
</dbReference>
<keyword evidence="6 14" id="KW-0418">Kinase</keyword>
<dbReference type="GO" id="GO:0005524">
    <property type="term" value="F:ATP binding"/>
    <property type="evidence" value="ECO:0007669"/>
    <property type="project" value="UniProtKB-KW"/>
</dbReference>
<gene>
    <name evidence="14" type="ORF">SAMN05660909_02851</name>
</gene>
<evidence type="ECO:0000256" key="9">
    <source>
        <dbReference type="PROSITE-ProRule" id="PRU00339"/>
    </source>
</evidence>
<feature type="repeat" description="TPR" evidence="9">
    <location>
        <begin position="112"/>
        <end position="145"/>
    </location>
</feature>
<proteinExistence type="predicted"/>
<evidence type="ECO:0000256" key="1">
    <source>
        <dbReference type="ARBA" id="ARBA00000085"/>
    </source>
</evidence>
<evidence type="ECO:0000256" key="7">
    <source>
        <dbReference type="ARBA" id="ARBA00022840"/>
    </source>
</evidence>
<keyword evidence="4" id="KW-0808">Transferase</keyword>
<keyword evidence="11" id="KW-1133">Transmembrane helix</keyword>
<keyword evidence="11" id="KW-0472">Membrane</keyword>
<dbReference type="Proteomes" id="UP000199656">
    <property type="component" value="Unassembled WGS sequence"/>
</dbReference>
<dbReference type="SUPFAM" id="SSF55874">
    <property type="entry name" value="ATPase domain of HSP90 chaperone/DNA topoisomerase II/histidine kinase"/>
    <property type="match status" value="1"/>
</dbReference>
<feature type="transmembrane region" description="Helical" evidence="11">
    <location>
        <begin position="382"/>
        <end position="403"/>
    </location>
</feature>
<dbReference type="EMBL" id="FNRL01000012">
    <property type="protein sequence ID" value="SEA65703.1"/>
    <property type="molecule type" value="Genomic_DNA"/>
</dbReference>
<dbReference type="STRING" id="408074.SAMN05660909_02851"/>
<dbReference type="AlphaFoldDB" id="A0A1H4CYY9"/>
<dbReference type="InterPro" id="IPR050482">
    <property type="entry name" value="Sensor_HK_TwoCompSys"/>
</dbReference>
<feature type="signal peptide" evidence="12">
    <location>
        <begin position="1"/>
        <end position="33"/>
    </location>
</feature>
<dbReference type="InterPro" id="IPR019734">
    <property type="entry name" value="TPR_rpt"/>
</dbReference>
<dbReference type="GO" id="GO:0046983">
    <property type="term" value="F:protein dimerization activity"/>
    <property type="evidence" value="ECO:0007669"/>
    <property type="project" value="InterPro"/>
</dbReference>
<keyword evidence="7" id="KW-0067">ATP-binding</keyword>
<feature type="coiled-coil region" evidence="10">
    <location>
        <begin position="344"/>
        <end position="371"/>
    </location>
</feature>
<dbReference type="EC" id="2.7.13.3" evidence="2"/>
<keyword evidence="15" id="KW-1185">Reference proteome</keyword>
<dbReference type="GO" id="GO:0000155">
    <property type="term" value="F:phosphorelay sensor kinase activity"/>
    <property type="evidence" value="ECO:0007669"/>
    <property type="project" value="InterPro"/>
</dbReference>
<dbReference type="PROSITE" id="PS50005">
    <property type="entry name" value="TPR"/>
    <property type="match status" value="1"/>
</dbReference>
<dbReference type="SMART" id="SM00028">
    <property type="entry name" value="TPR"/>
    <property type="match status" value="3"/>
</dbReference>
<dbReference type="Pfam" id="PF07730">
    <property type="entry name" value="HisKA_3"/>
    <property type="match status" value="1"/>
</dbReference>
<keyword evidence="3" id="KW-0597">Phosphoprotein</keyword>
<dbReference type="SMART" id="SM00387">
    <property type="entry name" value="HATPase_c"/>
    <property type="match status" value="1"/>
</dbReference>
<dbReference type="InterPro" id="IPR003594">
    <property type="entry name" value="HATPase_dom"/>
</dbReference>
<dbReference type="InterPro" id="IPR036890">
    <property type="entry name" value="HATPase_C_sf"/>
</dbReference>
<feature type="chain" id="PRO_5011650692" description="histidine kinase" evidence="12">
    <location>
        <begin position="34"/>
        <end position="641"/>
    </location>
</feature>
<keyword evidence="11" id="KW-0812">Transmembrane</keyword>
<keyword evidence="5" id="KW-0547">Nucleotide-binding</keyword>
<evidence type="ECO:0000259" key="13">
    <source>
        <dbReference type="PROSITE" id="PS50109"/>
    </source>
</evidence>
<comment type="catalytic activity">
    <reaction evidence="1">
        <text>ATP + protein L-histidine = ADP + protein N-phospho-L-histidine.</text>
        <dbReference type="EC" id="2.7.13.3"/>
    </reaction>
</comment>
<keyword evidence="9" id="KW-0802">TPR repeat</keyword>
<evidence type="ECO:0000256" key="3">
    <source>
        <dbReference type="ARBA" id="ARBA00022553"/>
    </source>
</evidence>
<dbReference type="InterPro" id="IPR011990">
    <property type="entry name" value="TPR-like_helical_dom_sf"/>
</dbReference>
<keyword evidence="8" id="KW-0902">Two-component regulatory system</keyword>
<reference evidence="15" key="1">
    <citation type="submission" date="2016-10" db="EMBL/GenBank/DDBJ databases">
        <authorList>
            <person name="Varghese N."/>
            <person name="Submissions S."/>
        </authorList>
    </citation>
    <scope>NUCLEOTIDE SEQUENCE [LARGE SCALE GENOMIC DNA]</scope>
    <source>
        <strain evidence="15">DSM 23920</strain>
    </source>
</reference>
<evidence type="ECO:0000313" key="15">
    <source>
        <dbReference type="Proteomes" id="UP000199656"/>
    </source>
</evidence>
<dbReference type="Pfam" id="PF13176">
    <property type="entry name" value="TPR_7"/>
    <property type="match status" value="1"/>
</dbReference>
<feature type="domain" description="Histidine kinase" evidence="13">
    <location>
        <begin position="548"/>
        <end position="636"/>
    </location>
</feature>
<dbReference type="PROSITE" id="PS50109">
    <property type="entry name" value="HIS_KIN"/>
    <property type="match status" value="1"/>
</dbReference>
<dbReference type="InterPro" id="IPR011712">
    <property type="entry name" value="Sig_transdc_His_kin_sub3_dim/P"/>
</dbReference>